<accession>A0ABT7X7N6</accession>
<evidence type="ECO:0000313" key="1">
    <source>
        <dbReference type="EMBL" id="MDN0050074.1"/>
    </source>
</evidence>
<dbReference type="Proteomes" id="UP001167871">
    <property type="component" value="Unassembled WGS sequence"/>
</dbReference>
<comment type="caution">
    <text evidence="1">The sequence shown here is derived from an EMBL/GenBank/DDBJ whole genome shotgun (WGS) entry which is preliminary data.</text>
</comment>
<dbReference type="RefSeq" id="WP_204970494.1">
    <property type="nucleotide sequence ID" value="NZ_JAUEII010000026.1"/>
</dbReference>
<reference evidence="1" key="2">
    <citation type="submission" date="2024-05" db="EMBL/GenBank/DDBJ databases">
        <title>Identification and characterization of horizontal gene transfer across gut microbiota members of farm animals based on homology search.</title>
        <authorList>
            <person name="Schwarzerova J."/>
            <person name="Nykrynova M."/>
            <person name="Jureckova K."/>
            <person name="Cejkova D."/>
            <person name="Rychlik I."/>
        </authorList>
    </citation>
    <scope>NUCLEOTIDE SEQUENCE</scope>
    <source>
        <strain evidence="1">84_SSukc20</strain>
    </source>
</reference>
<gene>
    <name evidence="1" type="ORF">QVO10_11865</name>
</gene>
<evidence type="ECO:0000313" key="2">
    <source>
        <dbReference type="Proteomes" id="UP001167871"/>
    </source>
</evidence>
<organism evidence="1 2">
    <name type="scientific">Bacteroides gallinaceum</name>
    <dbReference type="NCBI Taxonomy" id="1462571"/>
    <lineage>
        <taxon>Bacteria</taxon>
        <taxon>Pseudomonadati</taxon>
        <taxon>Bacteroidota</taxon>
        <taxon>Bacteroidia</taxon>
        <taxon>Bacteroidales</taxon>
        <taxon>Bacteroidaceae</taxon>
        <taxon>Bacteroides</taxon>
    </lineage>
</organism>
<sequence length="135" mass="15614">MSYDLMVFERTKAPQNRKEFLVWYDKETEWPEEHDYDDPAVTSPALRNWYEEMIKTFPNMNGPDAPDDELDDEDAEAHLTDYSIGHHVIYAAFSWSVADEAYEKMKELAQKHGVGFYDVSGDDGDIVLPDGNLMK</sequence>
<proteinExistence type="predicted"/>
<keyword evidence="2" id="KW-1185">Reference proteome</keyword>
<name>A0ABT7X7N6_9BACE</name>
<protein>
    <submittedName>
        <fullName evidence="1">Uncharacterized protein</fullName>
    </submittedName>
</protein>
<reference evidence="1" key="1">
    <citation type="submission" date="2023-06" db="EMBL/GenBank/DDBJ databases">
        <authorList>
            <person name="Zeman M."/>
            <person name="Kubasova T."/>
            <person name="Jahodarova E."/>
            <person name="Nykrynova M."/>
            <person name="Rychlik I."/>
        </authorList>
    </citation>
    <scope>NUCLEOTIDE SEQUENCE</scope>
    <source>
        <strain evidence="1">84_SSukc20</strain>
    </source>
</reference>
<dbReference type="EMBL" id="JAUEII010000026">
    <property type="protein sequence ID" value="MDN0050074.1"/>
    <property type="molecule type" value="Genomic_DNA"/>
</dbReference>